<dbReference type="AlphaFoldDB" id="A0A2Z3YSZ1"/>
<dbReference type="KEGG" id="cpre:Csp1_03310"/>
<gene>
    <name evidence="1" type="ORF">Csp1_03310</name>
</gene>
<dbReference type="OrthoDB" id="4398967at2"/>
<evidence type="ECO:0000313" key="2">
    <source>
        <dbReference type="Proteomes" id="UP000247696"/>
    </source>
</evidence>
<dbReference type="Proteomes" id="UP000247696">
    <property type="component" value="Chromosome"/>
</dbReference>
<name>A0A2Z3YSZ1_9CORY</name>
<evidence type="ECO:0000313" key="1">
    <source>
        <dbReference type="EMBL" id="AWT25157.1"/>
    </source>
</evidence>
<accession>A0A2Z3YSZ1</accession>
<reference evidence="2" key="1">
    <citation type="submission" date="2017-11" db="EMBL/GenBank/DDBJ databases">
        <title>Otitis media/interna in a cat caused by the recently described species Corynebacterium provencense.</title>
        <authorList>
            <person name="Kittl S."/>
            <person name="Brodard I."/>
            <person name="Rychener L."/>
            <person name="Jores J."/>
            <person name="Roosje P."/>
            <person name="Gobeli Brawand S."/>
        </authorList>
    </citation>
    <scope>NUCLEOTIDE SEQUENCE [LARGE SCALE GENOMIC DNA]</scope>
    <source>
        <strain evidence="2">17KM38</strain>
    </source>
</reference>
<organism evidence="1 2">
    <name type="scientific">Corynebacterium provencense</name>
    <dbReference type="NCBI Taxonomy" id="1737425"/>
    <lineage>
        <taxon>Bacteria</taxon>
        <taxon>Bacillati</taxon>
        <taxon>Actinomycetota</taxon>
        <taxon>Actinomycetes</taxon>
        <taxon>Mycobacteriales</taxon>
        <taxon>Corynebacteriaceae</taxon>
        <taxon>Corynebacterium</taxon>
    </lineage>
</organism>
<sequence>MPQDPTQRDLTAAELQGARNRLTLSPELVRRVAVLGGYDAHDAFSDKLTDVVDVTDLIELLVTAQLGETEPGRTAARQVESERARRILERIATGQTLTRQSVHDNLPSETVVLFRMGPPRLWGYAVRQRTPRNAGNALPARVPADPTGTWASPEEAWLGWHITDASDLDELATVVPGVLHDNDLNRRLRLGMSLSDGPDQVWSSARGHWSIKPETTYIVPSRYGWCPYVFRIPDGGWRGDEFEGHRTRYMAERGYWIDVDNGRLVEMGEPDPDNSWLPRMSVSDEAPTETDMAVAGLLTDRVLRLGAAGKNPVIRLRQRGRRLF</sequence>
<dbReference type="RefSeq" id="WP_066588379.1">
    <property type="nucleotide sequence ID" value="NZ_CABKVS010000002.1"/>
</dbReference>
<keyword evidence="2" id="KW-1185">Reference proteome</keyword>
<proteinExistence type="predicted"/>
<protein>
    <submittedName>
        <fullName evidence="1">Uncharacterized protein</fullName>
    </submittedName>
</protein>
<dbReference type="EMBL" id="CP024988">
    <property type="protein sequence ID" value="AWT25157.1"/>
    <property type="molecule type" value="Genomic_DNA"/>
</dbReference>